<evidence type="ECO:0000256" key="1">
    <source>
        <dbReference type="ARBA" id="ARBA00022741"/>
    </source>
</evidence>
<comment type="caution">
    <text evidence="4">The sequence shown here is derived from an EMBL/GenBank/DDBJ whole genome shotgun (WGS) entry which is preliminary data.</text>
</comment>
<dbReference type="GO" id="GO:0004674">
    <property type="term" value="F:protein serine/threonine kinase activity"/>
    <property type="evidence" value="ECO:0007669"/>
    <property type="project" value="TreeGrafter"/>
</dbReference>
<dbReference type="PANTHER" id="PTHR44329:SF298">
    <property type="entry name" value="MIXED LINEAGE KINASE DOMAIN-LIKE PROTEIN"/>
    <property type="match status" value="1"/>
</dbReference>
<keyword evidence="4" id="KW-0808">Transferase</keyword>
<keyword evidence="5" id="KW-1185">Reference proteome</keyword>
<evidence type="ECO:0000313" key="4">
    <source>
        <dbReference type="EMBL" id="KAF0501375.1"/>
    </source>
</evidence>
<name>A0A8H4AJ58_GIGMA</name>
<dbReference type="Gene3D" id="1.10.510.10">
    <property type="entry name" value="Transferase(Phosphotransferase) domain 1"/>
    <property type="match status" value="1"/>
</dbReference>
<dbReference type="PANTHER" id="PTHR44329">
    <property type="entry name" value="SERINE/THREONINE-PROTEIN KINASE TNNI3K-RELATED"/>
    <property type="match status" value="1"/>
</dbReference>
<dbReference type="InterPro" id="IPR051681">
    <property type="entry name" value="Ser/Thr_Kinases-Pseudokinases"/>
</dbReference>
<dbReference type="InterPro" id="IPR000719">
    <property type="entry name" value="Prot_kinase_dom"/>
</dbReference>
<keyword evidence="2" id="KW-0067">ATP-binding</keyword>
<evidence type="ECO:0000259" key="3">
    <source>
        <dbReference type="PROSITE" id="PS50011"/>
    </source>
</evidence>
<accession>A0A8H4AJ58</accession>
<evidence type="ECO:0000313" key="5">
    <source>
        <dbReference type="Proteomes" id="UP000439903"/>
    </source>
</evidence>
<dbReference type="SUPFAM" id="SSF56112">
    <property type="entry name" value="Protein kinase-like (PK-like)"/>
    <property type="match status" value="1"/>
</dbReference>
<protein>
    <submittedName>
        <fullName evidence="4">Kinase-like protein</fullName>
    </submittedName>
</protein>
<gene>
    <name evidence="4" type="ORF">F8M41_020013</name>
</gene>
<organism evidence="4 5">
    <name type="scientific">Gigaspora margarita</name>
    <dbReference type="NCBI Taxonomy" id="4874"/>
    <lineage>
        <taxon>Eukaryota</taxon>
        <taxon>Fungi</taxon>
        <taxon>Fungi incertae sedis</taxon>
        <taxon>Mucoromycota</taxon>
        <taxon>Glomeromycotina</taxon>
        <taxon>Glomeromycetes</taxon>
        <taxon>Diversisporales</taxon>
        <taxon>Gigasporaceae</taxon>
        <taxon>Gigaspora</taxon>
    </lineage>
</organism>
<sequence>MTNPSNKSNTHKLLENAISSRLINYFDHNEFRNIEKIYGSGISVVYKSEWTKCGLIVARKSLKFDMEEKDIDSFVEEHTKNILVHDNKIIISDFGLSKLMTSDSSNSNTLTDGMPSFMDPQSLKNPMYKHTTKSDIYSYGVILWEISSGHKPFPTLKRIQIAIKIYNGEREQPIKDTPPEYVELYKRCWDDEPDNRPKIEEILDFFKSYTFKPMKTHANMEKPSEGSLEKENIIEFYDQRKAIY</sequence>
<dbReference type="OrthoDB" id="2403434at2759"/>
<evidence type="ECO:0000256" key="2">
    <source>
        <dbReference type="ARBA" id="ARBA00022840"/>
    </source>
</evidence>
<dbReference type="Pfam" id="PF07714">
    <property type="entry name" value="PK_Tyr_Ser-Thr"/>
    <property type="match status" value="1"/>
</dbReference>
<dbReference type="GO" id="GO:0005524">
    <property type="term" value="F:ATP binding"/>
    <property type="evidence" value="ECO:0007669"/>
    <property type="project" value="UniProtKB-KW"/>
</dbReference>
<dbReference type="PROSITE" id="PS50011">
    <property type="entry name" value="PROTEIN_KINASE_DOM"/>
    <property type="match status" value="1"/>
</dbReference>
<dbReference type="AlphaFoldDB" id="A0A8H4AJ58"/>
<dbReference type="EMBL" id="WTPW01000538">
    <property type="protein sequence ID" value="KAF0501375.1"/>
    <property type="molecule type" value="Genomic_DNA"/>
</dbReference>
<keyword evidence="4" id="KW-0418">Kinase</keyword>
<dbReference type="Proteomes" id="UP000439903">
    <property type="component" value="Unassembled WGS sequence"/>
</dbReference>
<dbReference type="InterPro" id="IPR011009">
    <property type="entry name" value="Kinase-like_dom_sf"/>
</dbReference>
<keyword evidence="1" id="KW-0547">Nucleotide-binding</keyword>
<reference evidence="4 5" key="1">
    <citation type="journal article" date="2019" name="Environ. Microbiol.">
        <title>At the nexus of three kingdoms: the genome of the mycorrhizal fungus Gigaspora margarita provides insights into plant, endobacterial and fungal interactions.</title>
        <authorList>
            <person name="Venice F."/>
            <person name="Ghignone S."/>
            <person name="Salvioli di Fossalunga A."/>
            <person name="Amselem J."/>
            <person name="Novero M."/>
            <person name="Xianan X."/>
            <person name="Sedzielewska Toro K."/>
            <person name="Morin E."/>
            <person name="Lipzen A."/>
            <person name="Grigoriev I.V."/>
            <person name="Henrissat B."/>
            <person name="Martin F.M."/>
            <person name="Bonfante P."/>
        </authorList>
    </citation>
    <scope>NUCLEOTIDE SEQUENCE [LARGE SCALE GENOMIC DNA]</scope>
    <source>
        <strain evidence="4 5">BEG34</strain>
    </source>
</reference>
<proteinExistence type="predicted"/>
<feature type="domain" description="Protein kinase" evidence="3">
    <location>
        <begin position="1"/>
        <end position="210"/>
    </location>
</feature>
<dbReference type="InterPro" id="IPR001245">
    <property type="entry name" value="Ser-Thr/Tyr_kinase_cat_dom"/>
</dbReference>